<sequence length="211" mass="24511">MTSESKATTSQSSAISTSLINPPPIFKKYFNNQDRYISYQKNNIARTIGSFLRRADDWKCLKDMHGRDHYSPDARKRHSTVLAPTNDRIAQAGKPNKQVLTYSILDTYYPILMFLAYGRYSFVDCVYDNIQIFPHDFLPPQFIHIPTQNLYDNANVDHEGEEKGAFGVIDPTLLKSMLHTIMRDVILALNRIIFYDYKVPNMRYCLYNHVN</sequence>
<reference evidence="2" key="1">
    <citation type="submission" date="2022-11" db="UniProtKB">
        <authorList>
            <consortium name="WormBaseParasite"/>
        </authorList>
    </citation>
    <scope>IDENTIFICATION</scope>
</reference>
<evidence type="ECO:0000313" key="2">
    <source>
        <dbReference type="WBParaSite" id="nRc.2.0.1.t14998-RA"/>
    </source>
</evidence>
<name>A0A915INJ1_ROMCU</name>
<evidence type="ECO:0000313" key="1">
    <source>
        <dbReference type="Proteomes" id="UP000887565"/>
    </source>
</evidence>
<keyword evidence="1" id="KW-1185">Reference proteome</keyword>
<accession>A0A915INJ1</accession>
<dbReference type="WBParaSite" id="nRc.2.0.1.t14998-RA">
    <property type="protein sequence ID" value="nRc.2.0.1.t14998-RA"/>
    <property type="gene ID" value="nRc.2.0.1.g14998"/>
</dbReference>
<protein>
    <submittedName>
        <fullName evidence="2">Uncharacterized protein</fullName>
    </submittedName>
</protein>
<organism evidence="1 2">
    <name type="scientific">Romanomermis culicivorax</name>
    <name type="common">Nematode worm</name>
    <dbReference type="NCBI Taxonomy" id="13658"/>
    <lineage>
        <taxon>Eukaryota</taxon>
        <taxon>Metazoa</taxon>
        <taxon>Ecdysozoa</taxon>
        <taxon>Nematoda</taxon>
        <taxon>Enoplea</taxon>
        <taxon>Dorylaimia</taxon>
        <taxon>Mermithida</taxon>
        <taxon>Mermithoidea</taxon>
        <taxon>Mermithidae</taxon>
        <taxon>Romanomermis</taxon>
    </lineage>
</organism>
<proteinExistence type="predicted"/>
<dbReference type="Proteomes" id="UP000887565">
    <property type="component" value="Unplaced"/>
</dbReference>
<dbReference type="AlphaFoldDB" id="A0A915INJ1"/>